<reference evidence="2" key="1">
    <citation type="submission" date="2018-08" db="EMBL/GenBank/DDBJ databases">
        <authorList>
            <person name="Jin W."/>
            <person name="Wang H."/>
            <person name="Yang Y."/>
            <person name="Li M."/>
            <person name="Liu J."/>
        </authorList>
    </citation>
    <scope>NUCLEOTIDE SEQUENCE</scope>
    <source>
        <strain evidence="2">AESS21</strain>
    </source>
</reference>
<protein>
    <submittedName>
        <fullName evidence="2">Uncharacterized protein</fullName>
    </submittedName>
</protein>
<dbReference type="AlphaFoldDB" id="A0A944CBY1"/>
<dbReference type="Proteomes" id="UP000705379">
    <property type="component" value="Unassembled WGS sequence"/>
</dbReference>
<name>A0A944CBY1_9HYPH</name>
<evidence type="ECO:0000313" key="3">
    <source>
        <dbReference type="Proteomes" id="UP000705379"/>
    </source>
</evidence>
<evidence type="ECO:0000313" key="2">
    <source>
        <dbReference type="EMBL" id="MBS8260550.1"/>
    </source>
</evidence>
<evidence type="ECO:0000256" key="1">
    <source>
        <dbReference type="SAM" id="Phobius"/>
    </source>
</evidence>
<feature type="transmembrane region" description="Helical" evidence="1">
    <location>
        <begin position="26"/>
        <end position="51"/>
    </location>
</feature>
<organism evidence="2 3">
    <name type="scientific">Roseibium polysiphoniae</name>
    <dbReference type="NCBI Taxonomy" id="2571221"/>
    <lineage>
        <taxon>Bacteria</taxon>
        <taxon>Pseudomonadati</taxon>
        <taxon>Pseudomonadota</taxon>
        <taxon>Alphaproteobacteria</taxon>
        <taxon>Hyphomicrobiales</taxon>
        <taxon>Stappiaceae</taxon>
        <taxon>Roseibium</taxon>
    </lineage>
</organism>
<reference evidence="2" key="2">
    <citation type="journal article" date="2021" name="Microorganisms">
        <title>Bacterial Dimethylsulfoniopropionate Biosynthesis in the East China Sea.</title>
        <authorList>
            <person name="Liu J."/>
            <person name="Zhang Y."/>
            <person name="Liu J."/>
            <person name="Zhong H."/>
            <person name="Williams B.T."/>
            <person name="Zheng Y."/>
            <person name="Curson A.R.J."/>
            <person name="Sun C."/>
            <person name="Sun H."/>
            <person name="Song D."/>
            <person name="Wagner Mackenzie B."/>
            <person name="Bermejo Martinez A."/>
            <person name="Todd J.D."/>
            <person name="Zhang X.H."/>
        </authorList>
    </citation>
    <scope>NUCLEOTIDE SEQUENCE</scope>
    <source>
        <strain evidence="2">AESS21</strain>
    </source>
</reference>
<keyword evidence="1" id="KW-0812">Transmembrane</keyword>
<gene>
    <name evidence="2" type="ORF">DYI23_10000</name>
</gene>
<keyword evidence="1" id="KW-1133">Transmembrane helix</keyword>
<accession>A0A944CBY1</accession>
<sequence>MDQPTKIVLVDIDIPFIRLVMIMIKFALAAIPAMIAVSLIIAVLMMALGGLTGSGNFMWMHSGRPY</sequence>
<keyword evidence="1" id="KW-0472">Membrane</keyword>
<dbReference type="EMBL" id="QTKU01000002">
    <property type="protein sequence ID" value="MBS8260550.1"/>
    <property type="molecule type" value="Genomic_DNA"/>
</dbReference>
<comment type="caution">
    <text evidence="2">The sequence shown here is derived from an EMBL/GenBank/DDBJ whole genome shotgun (WGS) entry which is preliminary data.</text>
</comment>
<dbReference type="RefSeq" id="WP_213216067.1">
    <property type="nucleotide sequence ID" value="NZ_QTKU01000002.1"/>
</dbReference>
<proteinExistence type="predicted"/>